<gene>
    <name evidence="2" type="ORF">LTR36_006192</name>
</gene>
<feature type="transmembrane region" description="Helical" evidence="1">
    <location>
        <begin position="16"/>
        <end position="38"/>
    </location>
</feature>
<name>A0AAV9JCE8_9PEZI</name>
<evidence type="ECO:0000313" key="3">
    <source>
        <dbReference type="Proteomes" id="UP001324427"/>
    </source>
</evidence>
<keyword evidence="1" id="KW-0812">Transmembrane</keyword>
<keyword evidence="3" id="KW-1185">Reference proteome</keyword>
<dbReference type="Proteomes" id="UP001324427">
    <property type="component" value="Unassembled WGS sequence"/>
</dbReference>
<sequence>MVVDGVLKRVTVEVTGLVSVTLLATALYVTMEVMMFVVGPAEEVEKITATTLVVPFTVVVESGAKDCNDDMVMLPESMDDTDVQNRPEVEVGEETSVLNPVMISSTPSG</sequence>
<comment type="caution">
    <text evidence="2">The sequence shown here is derived from an EMBL/GenBank/DDBJ whole genome shotgun (WGS) entry which is preliminary data.</text>
</comment>
<evidence type="ECO:0000256" key="1">
    <source>
        <dbReference type="SAM" id="Phobius"/>
    </source>
</evidence>
<protein>
    <recommendedName>
        <fullName evidence="4">Transmembrane protein</fullName>
    </recommendedName>
</protein>
<accession>A0AAV9JCE8</accession>
<evidence type="ECO:0000313" key="2">
    <source>
        <dbReference type="EMBL" id="KAK4542816.1"/>
    </source>
</evidence>
<organism evidence="2 3">
    <name type="scientific">Oleoguttula mirabilis</name>
    <dbReference type="NCBI Taxonomy" id="1507867"/>
    <lineage>
        <taxon>Eukaryota</taxon>
        <taxon>Fungi</taxon>
        <taxon>Dikarya</taxon>
        <taxon>Ascomycota</taxon>
        <taxon>Pezizomycotina</taxon>
        <taxon>Dothideomycetes</taxon>
        <taxon>Dothideomycetidae</taxon>
        <taxon>Mycosphaerellales</taxon>
        <taxon>Teratosphaeriaceae</taxon>
        <taxon>Oleoguttula</taxon>
    </lineage>
</organism>
<keyword evidence="1" id="KW-0472">Membrane</keyword>
<keyword evidence="1" id="KW-1133">Transmembrane helix</keyword>
<dbReference type="EMBL" id="JAVFHQ010000038">
    <property type="protein sequence ID" value="KAK4542816.1"/>
    <property type="molecule type" value="Genomic_DNA"/>
</dbReference>
<evidence type="ECO:0008006" key="4">
    <source>
        <dbReference type="Google" id="ProtNLM"/>
    </source>
</evidence>
<dbReference type="AlphaFoldDB" id="A0AAV9JCE8"/>
<reference evidence="2 3" key="1">
    <citation type="submission" date="2021-11" db="EMBL/GenBank/DDBJ databases">
        <title>Black yeast isolated from Biological Soil Crust.</title>
        <authorList>
            <person name="Kurbessoian T."/>
        </authorList>
    </citation>
    <scope>NUCLEOTIDE SEQUENCE [LARGE SCALE GENOMIC DNA]</scope>
    <source>
        <strain evidence="2 3">CCFEE 5522</strain>
    </source>
</reference>
<proteinExistence type="predicted"/>